<dbReference type="KEGG" id="tpro:Ga0080559_TMP356"/>
<protein>
    <submittedName>
        <fullName evidence="6">Endopolygalacturonase</fullName>
    </submittedName>
</protein>
<name>A0A1U7DCH4_9RHOB</name>
<dbReference type="AlphaFoldDB" id="A0A1U7DCH4"/>
<dbReference type="InterPro" id="IPR012334">
    <property type="entry name" value="Pectin_lyas_fold"/>
</dbReference>
<dbReference type="PANTHER" id="PTHR31339">
    <property type="entry name" value="PECTIN LYASE-RELATED"/>
    <property type="match status" value="1"/>
</dbReference>
<evidence type="ECO:0000256" key="5">
    <source>
        <dbReference type="SAM" id="MobiDB-lite"/>
    </source>
</evidence>
<dbReference type="RefSeq" id="WP_076625588.1">
    <property type="nucleotide sequence ID" value="NZ_CP014797.1"/>
</dbReference>
<comment type="similarity">
    <text evidence="1 4">Belongs to the glycosyl hydrolase 28 family.</text>
</comment>
<dbReference type="EMBL" id="CP014797">
    <property type="protein sequence ID" value="APX25839.1"/>
    <property type="molecule type" value="Genomic_DNA"/>
</dbReference>
<dbReference type="Pfam" id="PF00295">
    <property type="entry name" value="Glyco_hydro_28"/>
    <property type="match status" value="1"/>
</dbReference>
<evidence type="ECO:0000256" key="3">
    <source>
        <dbReference type="ARBA" id="ARBA00023295"/>
    </source>
</evidence>
<keyword evidence="3 4" id="KW-0326">Glycosidase</keyword>
<dbReference type="GO" id="GO:0005975">
    <property type="term" value="P:carbohydrate metabolic process"/>
    <property type="evidence" value="ECO:0007669"/>
    <property type="project" value="InterPro"/>
</dbReference>
<evidence type="ECO:0000256" key="4">
    <source>
        <dbReference type="RuleBase" id="RU361169"/>
    </source>
</evidence>
<dbReference type="OrthoDB" id="9795222at2"/>
<gene>
    <name evidence="6" type="ORF">Ga0080559_TMP356</name>
</gene>
<sequence length="520" mass="54659">MHRIRLAARSARSVALCLPKPGARYALAPALPWQLSRAGQVVARGTADRVVLPLHDLAPATAYRFEAEGFAPFDFETPACAGLVDIRDHDARADLPDTPESAAANAAAISRAISAVPQNGTLLIPEGHYVAFPVALRGQMTVQLAAGAALAAPRSRAGWPTLPARDATGRMLGSWEGLPETCFAAPLHAVGAEALTIAGPGVLDGGGDRGDWWSWPKETRDGARRPRGLHLIDCTDVTLLGFTIRNAPSWTIHPQGCARLTAAALTIEAPHDSPNTDGFNPEMCEDVEILGTAFSVGDDCIAIKAGKRGPDGAAGHLRPTARIGVRHCLMARGHGGVVIGSEMSGGVRDVTVEACEMRGTDRGLRIKTRRGRGGAVERIAMRNVSMDGVGTAFSANGHYFCDPDGHAPWVQDRRPAPVTETTPHVGEITVDDVDIHGLAHALGAFLGLAEAPFGPIRLHDVRVHSHAPDTMPEPPLMAADVAPLRHAGLLAENARVEAPGHPVTEGGLTRPSPAIATETP</sequence>
<evidence type="ECO:0000313" key="7">
    <source>
        <dbReference type="Proteomes" id="UP000186559"/>
    </source>
</evidence>
<evidence type="ECO:0000256" key="1">
    <source>
        <dbReference type="ARBA" id="ARBA00008834"/>
    </source>
</evidence>
<evidence type="ECO:0000313" key="6">
    <source>
        <dbReference type="EMBL" id="APX25839.1"/>
    </source>
</evidence>
<dbReference type="PROSITE" id="PS00502">
    <property type="entry name" value="POLYGALACTURONASE"/>
    <property type="match status" value="1"/>
</dbReference>
<reference evidence="6 7" key="1">
    <citation type="submission" date="2016-03" db="EMBL/GenBank/DDBJ databases">
        <title>Deep-sea bacteria in the southern Pacific.</title>
        <authorList>
            <person name="Tang K."/>
        </authorList>
    </citation>
    <scope>NUCLEOTIDE SEQUENCE [LARGE SCALE GENOMIC DNA]</scope>
    <source>
        <strain evidence="6 7">JLT2016</strain>
        <plasmid evidence="7">Plasmid ptpro1</plasmid>
    </source>
</reference>
<keyword evidence="2 4" id="KW-0378">Hydrolase</keyword>
<accession>A0A1U7DCH4</accession>
<evidence type="ECO:0000256" key="2">
    <source>
        <dbReference type="ARBA" id="ARBA00022801"/>
    </source>
</evidence>
<feature type="region of interest" description="Disordered" evidence="5">
    <location>
        <begin position="496"/>
        <end position="520"/>
    </location>
</feature>
<dbReference type="InterPro" id="IPR000743">
    <property type="entry name" value="Glyco_hydro_28"/>
</dbReference>
<dbReference type="SUPFAM" id="SSF51126">
    <property type="entry name" value="Pectin lyase-like"/>
    <property type="match status" value="1"/>
</dbReference>
<dbReference type="InterPro" id="IPR011050">
    <property type="entry name" value="Pectin_lyase_fold/virulence"/>
</dbReference>
<dbReference type="InterPro" id="IPR051801">
    <property type="entry name" value="GH28_Enzymes"/>
</dbReference>
<dbReference type="Gene3D" id="2.160.20.10">
    <property type="entry name" value="Single-stranded right-handed beta-helix, Pectin lyase-like"/>
    <property type="match status" value="1"/>
</dbReference>
<dbReference type="GO" id="GO:0004650">
    <property type="term" value="F:polygalacturonase activity"/>
    <property type="evidence" value="ECO:0007669"/>
    <property type="project" value="InterPro"/>
</dbReference>
<keyword evidence="6" id="KW-0614">Plasmid</keyword>
<keyword evidence="7" id="KW-1185">Reference proteome</keyword>
<dbReference type="PANTHER" id="PTHR31339:SF9">
    <property type="entry name" value="PLASMIN AND FIBRONECTIN-BINDING PROTEIN A"/>
    <property type="match status" value="1"/>
</dbReference>
<dbReference type="Proteomes" id="UP000186559">
    <property type="component" value="Plasmid pTPRO1"/>
</dbReference>
<geneLocation type="plasmid" evidence="7">
    <name>ptpro1</name>
</geneLocation>
<organism evidence="6 7">
    <name type="scientific">Salipiger profundus</name>
    <dbReference type="NCBI Taxonomy" id="1229727"/>
    <lineage>
        <taxon>Bacteria</taxon>
        <taxon>Pseudomonadati</taxon>
        <taxon>Pseudomonadota</taxon>
        <taxon>Alphaproteobacteria</taxon>
        <taxon>Rhodobacterales</taxon>
        <taxon>Roseobacteraceae</taxon>
        <taxon>Salipiger</taxon>
    </lineage>
</organism>
<proteinExistence type="inferred from homology"/>